<dbReference type="Gene3D" id="3.30.70.360">
    <property type="match status" value="1"/>
</dbReference>
<dbReference type="GO" id="GO:0008233">
    <property type="term" value="F:peptidase activity"/>
    <property type="evidence" value="ECO:0007669"/>
    <property type="project" value="UniProtKB-KW"/>
</dbReference>
<dbReference type="AlphaFoldDB" id="H5SC08"/>
<name>H5SC08_9BACT</name>
<dbReference type="Pfam" id="PF07687">
    <property type="entry name" value="M20_dimer"/>
    <property type="match status" value="1"/>
</dbReference>
<dbReference type="NCBIfam" id="NF005914">
    <property type="entry name" value="PRK07907.1"/>
    <property type="match status" value="1"/>
</dbReference>
<dbReference type="PANTHER" id="PTHR43270:SF12">
    <property type="entry name" value="SUCCINYL-DIAMINOPIMELATE DESUCCINYLASE"/>
    <property type="match status" value="1"/>
</dbReference>
<evidence type="ECO:0000256" key="1">
    <source>
        <dbReference type="ARBA" id="ARBA00022670"/>
    </source>
</evidence>
<protein>
    <submittedName>
        <fullName evidence="5">Peptidase M20</fullName>
    </submittedName>
</protein>
<feature type="domain" description="Peptidase M20 dimerisation" evidence="4">
    <location>
        <begin position="203"/>
        <end position="365"/>
    </location>
</feature>
<dbReference type="InterPro" id="IPR002933">
    <property type="entry name" value="Peptidase_M20"/>
</dbReference>
<reference evidence="5" key="2">
    <citation type="journal article" date="2012" name="PLoS ONE">
        <title>A Deeply Branching Thermophilic Bacterium with an Ancient Acetyl-CoA Pathway Dominates a Subsurface Ecosystem.</title>
        <authorList>
            <person name="Takami H."/>
            <person name="Noguchi H."/>
            <person name="Takaki Y."/>
            <person name="Uchiyama I."/>
            <person name="Toyoda A."/>
            <person name="Nishi S."/>
            <person name="Chee G.-J."/>
            <person name="Arai W."/>
            <person name="Nunoura T."/>
            <person name="Itoh T."/>
            <person name="Hattori M."/>
            <person name="Takai K."/>
        </authorList>
    </citation>
    <scope>NUCLEOTIDE SEQUENCE</scope>
</reference>
<keyword evidence="2" id="KW-0479">Metal-binding</keyword>
<dbReference type="InterPro" id="IPR051458">
    <property type="entry name" value="Cyt/Met_Dipeptidase"/>
</dbReference>
<organism evidence="5">
    <name type="scientific">uncultured Planctomycetota bacterium</name>
    <dbReference type="NCBI Taxonomy" id="120965"/>
    <lineage>
        <taxon>Bacteria</taxon>
        <taxon>Pseudomonadati</taxon>
        <taxon>Planctomycetota</taxon>
        <taxon>environmental samples</taxon>
    </lineage>
</organism>
<proteinExistence type="predicted"/>
<evidence type="ECO:0000259" key="4">
    <source>
        <dbReference type="Pfam" id="PF07687"/>
    </source>
</evidence>
<dbReference type="PANTHER" id="PTHR43270">
    <property type="entry name" value="BETA-ALA-HIS DIPEPTIDASE"/>
    <property type="match status" value="1"/>
</dbReference>
<sequence>MSQEALAQRKAALRFLEAEDQRLVRDLAELVAIPSVSTDGAHAQEIEACAAKVAEQMRRAGLEHVEILRPAGAYPYVYGDWLHAPGQPTLLLYSHYDVQPTNYLEQWESNPWQLTERNGRLYGRGAADDKGAIIIQLASLEAWVKTVGRLPVNIKMLVEGEEEVGSRNLLGFLREHRERLQADVLVVTDTENLDPEIPCLTTSLRGIITLKVEVRGLERPLHSGMAGGLAPDAALALNAILARLCWAGKRRIPVPGFYEGVKRLSGKELKALRRLKVSLNKLRQDLTLLPGVKFAHLTGVHPYEQTWRLPAVTVIAQEASSLRQASNQVLPYATALVSVRIVPEQEPKRVIRALTKELTSRAPWGVQVQVTTVGEPVKWWYIEPKGAAFEAALRALQAGYGKEPLTIGCGGSIGFVGPLCEMFGGIPALLLGIEDPQSAAHSPNESLNRTIFRNLARSLVHLYAELAQPSS</sequence>
<dbReference type="GO" id="GO:0046872">
    <property type="term" value="F:metal ion binding"/>
    <property type="evidence" value="ECO:0007669"/>
    <property type="project" value="UniProtKB-KW"/>
</dbReference>
<keyword evidence="3" id="KW-0378">Hydrolase</keyword>
<gene>
    <name evidence="5" type="ORF">HGMM_F07G10C22</name>
</gene>
<accession>H5SC08</accession>
<keyword evidence="1" id="KW-0645">Protease</keyword>
<evidence type="ECO:0000256" key="3">
    <source>
        <dbReference type="ARBA" id="ARBA00022801"/>
    </source>
</evidence>
<reference evidence="5" key="1">
    <citation type="journal article" date="2005" name="Environ. Microbiol.">
        <title>Genetic and functional properties of uncultivated thermophilic crenarchaeotes from a subsurface gold mine as revealed by analysis of genome fragments.</title>
        <authorList>
            <person name="Nunoura T."/>
            <person name="Hirayama H."/>
            <person name="Takami H."/>
            <person name="Oida H."/>
            <person name="Nishi S."/>
            <person name="Shimamura S."/>
            <person name="Suzuki Y."/>
            <person name="Inagaki F."/>
            <person name="Takai K."/>
            <person name="Nealson K.H."/>
            <person name="Horikoshi K."/>
        </authorList>
    </citation>
    <scope>NUCLEOTIDE SEQUENCE</scope>
</reference>
<evidence type="ECO:0000313" key="5">
    <source>
        <dbReference type="EMBL" id="BAL53694.1"/>
    </source>
</evidence>
<evidence type="ECO:0000256" key="2">
    <source>
        <dbReference type="ARBA" id="ARBA00022723"/>
    </source>
</evidence>
<dbReference type="InterPro" id="IPR011650">
    <property type="entry name" value="Peptidase_M20_dimer"/>
</dbReference>
<dbReference type="SUPFAM" id="SSF53187">
    <property type="entry name" value="Zn-dependent exopeptidases"/>
    <property type="match status" value="1"/>
</dbReference>
<dbReference type="Pfam" id="PF01546">
    <property type="entry name" value="Peptidase_M20"/>
    <property type="match status" value="1"/>
</dbReference>
<dbReference type="EMBL" id="AP011664">
    <property type="protein sequence ID" value="BAL53694.1"/>
    <property type="molecule type" value="Genomic_DNA"/>
</dbReference>
<dbReference type="GO" id="GO:0006508">
    <property type="term" value="P:proteolysis"/>
    <property type="evidence" value="ECO:0007669"/>
    <property type="project" value="UniProtKB-KW"/>
</dbReference>
<dbReference type="Gene3D" id="3.40.630.10">
    <property type="entry name" value="Zn peptidases"/>
    <property type="match status" value="1"/>
</dbReference>